<dbReference type="InterPro" id="IPR010331">
    <property type="entry name" value="ExoD"/>
</dbReference>
<proteinExistence type="predicted"/>
<evidence type="ECO:0000256" key="1">
    <source>
        <dbReference type="SAM" id="Phobius"/>
    </source>
</evidence>
<accession>A0A1I0YEU3</accession>
<dbReference type="AlphaFoldDB" id="A0A1I0YEU3"/>
<feature type="transmembrane region" description="Helical" evidence="1">
    <location>
        <begin position="62"/>
        <end position="82"/>
    </location>
</feature>
<keyword evidence="1" id="KW-0812">Transmembrane</keyword>
<name>A0A1I0YEU3_9RHOB</name>
<keyword evidence="1" id="KW-0472">Membrane</keyword>
<sequence>MGKSDHASDTHGPVGEIVERVAEVADNGTVRIGDIVEAFGDDSFLPVLIVPALLVVSPLSGIPLFSSICGLSIAFIAGQMVIRRKHLWLPKRLMRAKMKGEKLRNVLDRVRKMARWLDRYASGHLKWLMRRPLRKTLQILIMLCGLAMPFLEIVPFTSSILGAAVLAFTTALLTRDAIFALLGSCIVAAAVGVPLYVLRG</sequence>
<dbReference type="Pfam" id="PF06055">
    <property type="entry name" value="ExoD"/>
    <property type="match status" value="1"/>
</dbReference>
<evidence type="ECO:0000313" key="2">
    <source>
        <dbReference type="EMBL" id="SFB11040.1"/>
    </source>
</evidence>
<dbReference type="RefSeq" id="WP_092066210.1">
    <property type="nucleotide sequence ID" value="NZ_FOJU01000005.1"/>
</dbReference>
<dbReference type="PANTHER" id="PTHR41795:SF1">
    <property type="entry name" value="EXOPOLYSACCHARIDE SYNTHESIS PROTEIN"/>
    <property type="match status" value="1"/>
</dbReference>
<reference evidence="2 3" key="1">
    <citation type="submission" date="2016-10" db="EMBL/GenBank/DDBJ databases">
        <authorList>
            <person name="de Groot N.N."/>
        </authorList>
    </citation>
    <scope>NUCLEOTIDE SEQUENCE [LARGE SCALE GENOMIC DNA]</scope>
    <source>
        <strain evidence="2 3">DSM 29316</strain>
    </source>
</reference>
<organism evidence="2 3">
    <name type="scientific">Poseidonocella pacifica</name>
    <dbReference type="NCBI Taxonomy" id="871651"/>
    <lineage>
        <taxon>Bacteria</taxon>
        <taxon>Pseudomonadati</taxon>
        <taxon>Pseudomonadota</taxon>
        <taxon>Alphaproteobacteria</taxon>
        <taxon>Rhodobacterales</taxon>
        <taxon>Roseobacteraceae</taxon>
        <taxon>Poseidonocella</taxon>
    </lineage>
</organism>
<dbReference type="PANTHER" id="PTHR41795">
    <property type="entry name" value="EXOPOLYSACCHARIDE SYNTHESIS PROTEIN"/>
    <property type="match status" value="1"/>
</dbReference>
<dbReference type="PIRSF" id="PIRSF033239">
    <property type="entry name" value="ExoD"/>
    <property type="match status" value="1"/>
</dbReference>
<evidence type="ECO:0000313" key="3">
    <source>
        <dbReference type="Proteomes" id="UP000198796"/>
    </source>
</evidence>
<dbReference type="OrthoDB" id="7949130at2"/>
<protein>
    <submittedName>
        <fullName evidence="2">Uncharacterized conserved protein</fullName>
    </submittedName>
</protein>
<dbReference type="Proteomes" id="UP000198796">
    <property type="component" value="Unassembled WGS sequence"/>
</dbReference>
<dbReference type="STRING" id="871651.SAMN05421688_2933"/>
<keyword evidence="3" id="KW-1185">Reference proteome</keyword>
<gene>
    <name evidence="2" type="ORF">SAMN05421688_2933</name>
</gene>
<keyword evidence="1" id="KW-1133">Transmembrane helix</keyword>
<feature type="transmembrane region" description="Helical" evidence="1">
    <location>
        <begin position="178"/>
        <end position="198"/>
    </location>
</feature>
<feature type="transmembrane region" description="Helical" evidence="1">
    <location>
        <begin position="139"/>
        <end position="172"/>
    </location>
</feature>
<dbReference type="EMBL" id="FOJU01000005">
    <property type="protein sequence ID" value="SFB11040.1"/>
    <property type="molecule type" value="Genomic_DNA"/>
</dbReference>